<dbReference type="PANTHER" id="PTHR11228:SF34">
    <property type="entry name" value="TUNGSTEN-CONTAINING ALDEHYDE FERREDOXIN OXIDOREDUCTASE COFACTOR MODIFYING PROTEIN"/>
    <property type="match status" value="1"/>
</dbReference>
<keyword evidence="2" id="KW-0004">4Fe-4S</keyword>
<name>A0A4P7A0T9_9BACL</name>
<gene>
    <name evidence="8" type="ORF">E2636_16300</name>
</gene>
<keyword evidence="4" id="KW-0479">Metal-binding</keyword>
<dbReference type="SFLD" id="SFLDG01067">
    <property type="entry name" value="SPASM/twitch_domain_containing"/>
    <property type="match status" value="1"/>
</dbReference>
<dbReference type="Proteomes" id="UP000294292">
    <property type="component" value="Chromosome"/>
</dbReference>
<dbReference type="SFLD" id="SFLDS00029">
    <property type="entry name" value="Radical_SAM"/>
    <property type="match status" value="1"/>
</dbReference>
<dbReference type="Pfam" id="PF13186">
    <property type="entry name" value="SPASM"/>
    <property type="match status" value="1"/>
</dbReference>
<evidence type="ECO:0000256" key="4">
    <source>
        <dbReference type="ARBA" id="ARBA00022723"/>
    </source>
</evidence>
<dbReference type="InterPro" id="IPR017200">
    <property type="entry name" value="PqqE-like"/>
</dbReference>
<dbReference type="InterPro" id="IPR058240">
    <property type="entry name" value="rSAM_sf"/>
</dbReference>
<dbReference type="InterPro" id="IPR023885">
    <property type="entry name" value="4Fe4S-binding_SPASM_dom"/>
</dbReference>
<proteinExistence type="predicted"/>
<dbReference type="GO" id="GO:0051539">
    <property type="term" value="F:4 iron, 4 sulfur cluster binding"/>
    <property type="evidence" value="ECO:0007669"/>
    <property type="project" value="UniProtKB-KW"/>
</dbReference>
<dbReference type="GO" id="GO:0003824">
    <property type="term" value="F:catalytic activity"/>
    <property type="evidence" value="ECO:0007669"/>
    <property type="project" value="InterPro"/>
</dbReference>
<dbReference type="InterPro" id="IPR007197">
    <property type="entry name" value="rSAM"/>
</dbReference>
<dbReference type="KEGG" id="panc:E2636_16300"/>
<evidence type="ECO:0000259" key="7">
    <source>
        <dbReference type="PROSITE" id="PS51918"/>
    </source>
</evidence>
<keyword evidence="9" id="KW-1185">Reference proteome</keyword>
<dbReference type="GO" id="GO:0046872">
    <property type="term" value="F:metal ion binding"/>
    <property type="evidence" value="ECO:0007669"/>
    <property type="project" value="UniProtKB-KW"/>
</dbReference>
<dbReference type="Gene3D" id="3.20.20.70">
    <property type="entry name" value="Aldolase class I"/>
    <property type="match status" value="1"/>
</dbReference>
<dbReference type="EMBL" id="CP038015">
    <property type="protein sequence ID" value="QBP42610.1"/>
    <property type="molecule type" value="Genomic_DNA"/>
</dbReference>
<evidence type="ECO:0000256" key="5">
    <source>
        <dbReference type="ARBA" id="ARBA00023004"/>
    </source>
</evidence>
<dbReference type="PROSITE" id="PS51918">
    <property type="entry name" value="RADICAL_SAM"/>
    <property type="match status" value="1"/>
</dbReference>
<dbReference type="CDD" id="cd01335">
    <property type="entry name" value="Radical_SAM"/>
    <property type="match status" value="1"/>
</dbReference>
<dbReference type="CDD" id="cd21123">
    <property type="entry name" value="SPASM_MftC-like"/>
    <property type="match status" value="1"/>
</dbReference>
<evidence type="ECO:0000256" key="2">
    <source>
        <dbReference type="ARBA" id="ARBA00022485"/>
    </source>
</evidence>
<evidence type="ECO:0000313" key="8">
    <source>
        <dbReference type="EMBL" id="QBP42610.1"/>
    </source>
</evidence>
<feature type="domain" description="Radical SAM core" evidence="7">
    <location>
        <begin position="7"/>
        <end position="217"/>
    </location>
</feature>
<protein>
    <submittedName>
        <fullName evidence="8">Radical SAM/SPASM domain-containing protein</fullName>
    </submittedName>
</protein>
<keyword evidence="3" id="KW-0949">S-adenosyl-L-methionine</keyword>
<dbReference type="PANTHER" id="PTHR11228">
    <property type="entry name" value="RADICAL SAM DOMAIN PROTEIN"/>
    <property type="match status" value="1"/>
</dbReference>
<dbReference type="SUPFAM" id="SSF102114">
    <property type="entry name" value="Radical SAM enzymes"/>
    <property type="match status" value="1"/>
</dbReference>
<dbReference type="AlphaFoldDB" id="A0A4P7A0T9"/>
<organism evidence="8 9">
    <name type="scientific">Paenisporosarcina antarctica</name>
    <dbReference type="NCBI Taxonomy" id="417367"/>
    <lineage>
        <taxon>Bacteria</taxon>
        <taxon>Bacillati</taxon>
        <taxon>Bacillota</taxon>
        <taxon>Bacilli</taxon>
        <taxon>Bacillales</taxon>
        <taxon>Caryophanaceae</taxon>
        <taxon>Paenisporosarcina</taxon>
    </lineage>
</organism>
<evidence type="ECO:0000256" key="3">
    <source>
        <dbReference type="ARBA" id="ARBA00022691"/>
    </source>
</evidence>
<dbReference type="RefSeq" id="WP_134211157.1">
    <property type="nucleotide sequence ID" value="NZ_CP038015.1"/>
</dbReference>
<dbReference type="SFLD" id="SFLDG01386">
    <property type="entry name" value="main_SPASM_domain-containing"/>
    <property type="match status" value="1"/>
</dbReference>
<sequence>MFPQDYNENPFIVIWELTRACELKCLHCRAEAQYFRDPRELTLDEGKKLIDDIYDMNNPMLVFTGGDPLMRPDVFEIAEYAVKKGVRVSMTPSATPNVTKEAMKKAKDVGLSRWAFSIDGHCAEVHDHFRGTAGSFDLTMNAISYLHELEMPLQINTVISRYNVDYLDEMAKMVENLNCVLWSVFFLVPTGRGKESDMISPVEHEKVLQWLYKLSKRVPFDIKTTAAQHYRRVVIQNKMRESASNDDTILYEDALMSGKTGQIDGLGRAPKGVNDGNGFVFISHTGDVFPSGLLPINAGNVRKTSLATIYRESEVFQNLRNPDKYKGKCGVCEFRHVCGGSRSRAFNITGDYMESEPYCIYIPKSLRKKKKLLTTIES</sequence>
<keyword evidence="5" id="KW-0408">Iron</keyword>
<dbReference type="NCBIfam" id="TIGR04053">
    <property type="entry name" value="TIGR04053 family radical SAM/SPASM domain-containing protein"/>
    <property type="match status" value="1"/>
</dbReference>
<keyword evidence="6" id="KW-0411">Iron-sulfur</keyword>
<dbReference type="PIRSF" id="PIRSF037420">
    <property type="entry name" value="PQQ_syn_pqqE"/>
    <property type="match status" value="1"/>
</dbReference>
<dbReference type="OrthoDB" id="9782387at2"/>
<reference evidence="8 9" key="1">
    <citation type="submission" date="2019-03" db="EMBL/GenBank/DDBJ databases">
        <title>Complete genome sequence of Paenisporosarcina antarctica CGMCC 1.6503T.</title>
        <authorList>
            <person name="Rong J.-C."/>
            <person name="Chi N.-Y."/>
            <person name="Zhang Q.-F."/>
        </authorList>
    </citation>
    <scope>NUCLEOTIDE SEQUENCE [LARGE SCALE GENOMIC DNA]</scope>
    <source>
        <strain evidence="8 9">CGMCC 1.6503</strain>
    </source>
</reference>
<evidence type="ECO:0000313" key="9">
    <source>
        <dbReference type="Proteomes" id="UP000294292"/>
    </source>
</evidence>
<dbReference type="InterPro" id="IPR013785">
    <property type="entry name" value="Aldolase_TIM"/>
</dbReference>
<dbReference type="Pfam" id="PF04055">
    <property type="entry name" value="Radical_SAM"/>
    <property type="match status" value="1"/>
</dbReference>
<dbReference type="InterPro" id="IPR050377">
    <property type="entry name" value="Radical_SAM_PqqE_MftC-like"/>
</dbReference>
<comment type="cofactor">
    <cofactor evidence="1">
        <name>[4Fe-4S] cluster</name>
        <dbReference type="ChEBI" id="CHEBI:49883"/>
    </cofactor>
</comment>
<evidence type="ECO:0000256" key="1">
    <source>
        <dbReference type="ARBA" id="ARBA00001966"/>
    </source>
</evidence>
<accession>A0A4P7A0T9</accession>
<evidence type="ECO:0000256" key="6">
    <source>
        <dbReference type="ARBA" id="ARBA00023014"/>
    </source>
</evidence>